<name>E3GXC6_METFV</name>
<keyword evidence="4" id="KW-1185">Reference proteome</keyword>
<dbReference type="Pfam" id="PF03413">
    <property type="entry name" value="PepSY"/>
    <property type="match status" value="1"/>
</dbReference>
<dbReference type="InterPro" id="IPR025711">
    <property type="entry name" value="PepSY"/>
</dbReference>
<organism evidence="3 4">
    <name type="scientific">Methanothermus fervidus (strain ATCC 43054 / DSM 2088 / JCM 10308 / V24 S)</name>
    <dbReference type="NCBI Taxonomy" id="523846"/>
    <lineage>
        <taxon>Archaea</taxon>
        <taxon>Methanobacteriati</taxon>
        <taxon>Methanobacteriota</taxon>
        <taxon>Methanomada group</taxon>
        <taxon>Methanobacteria</taxon>
        <taxon>Methanobacteriales</taxon>
        <taxon>Methanothermaceae</taxon>
        <taxon>Methanothermus</taxon>
    </lineage>
</organism>
<dbReference type="Proteomes" id="UP000002315">
    <property type="component" value="Chromosome"/>
</dbReference>
<reference evidence="3 4" key="1">
    <citation type="journal article" date="2010" name="Stand. Genomic Sci.">
        <title>Complete genome sequence of Methanothermus fervidus type strain (V24S).</title>
        <authorList>
            <person name="Anderson I."/>
            <person name="Djao O.D."/>
            <person name="Misra M."/>
            <person name="Chertkov O."/>
            <person name="Nolan M."/>
            <person name="Lucas S."/>
            <person name="Lapidus A."/>
            <person name="Del Rio T.G."/>
            <person name="Tice H."/>
            <person name="Cheng J.F."/>
            <person name="Tapia R."/>
            <person name="Han C."/>
            <person name="Goodwin L."/>
            <person name="Pitluck S."/>
            <person name="Liolios K."/>
            <person name="Ivanova N."/>
            <person name="Mavromatis K."/>
            <person name="Mikhailova N."/>
            <person name="Pati A."/>
            <person name="Brambilla E."/>
            <person name="Chen A."/>
            <person name="Palaniappan K."/>
            <person name="Land M."/>
            <person name="Hauser L."/>
            <person name="Chang Y.J."/>
            <person name="Jeffries C.D."/>
            <person name="Sikorski J."/>
            <person name="Spring S."/>
            <person name="Rohde M."/>
            <person name="Eichinger K."/>
            <person name="Huber H."/>
            <person name="Wirth R."/>
            <person name="Goker M."/>
            <person name="Detter J.C."/>
            <person name="Woyke T."/>
            <person name="Bristow J."/>
            <person name="Eisen J.A."/>
            <person name="Markowitz V."/>
            <person name="Hugenholtz P."/>
            <person name="Klenk H.P."/>
            <person name="Kyrpides N.C."/>
        </authorList>
    </citation>
    <scope>NUCLEOTIDE SEQUENCE [LARGE SCALE GENOMIC DNA]</scope>
    <source>
        <strain evidence="4">ATCC 43054 / DSM 2088 / JCM 10308 / V24 S</strain>
    </source>
</reference>
<feature type="region of interest" description="Disordered" evidence="1">
    <location>
        <begin position="44"/>
        <end position="66"/>
    </location>
</feature>
<gene>
    <name evidence="3" type="ordered locus">Mfer_0155</name>
</gene>
<evidence type="ECO:0000256" key="1">
    <source>
        <dbReference type="SAM" id="MobiDB-lite"/>
    </source>
</evidence>
<evidence type="ECO:0000313" key="3">
    <source>
        <dbReference type="EMBL" id="ADP76958.1"/>
    </source>
</evidence>
<feature type="compositionally biased region" description="Polar residues" evidence="1">
    <location>
        <begin position="44"/>
        <end position="63"/>
    </location>
</feature>
<sequence length="129" mass="13637">MRSKALIFILCIFVVGAIGAGYFLQGHKSQVAVAKNSMSQNNITKTEKIQNTTSKDTNANKTHVSTEDAKNIASKYIEEPGASPGSPKIVYIDGKPVYVVPVIKNGKQVGEIYIDVKTGKNLGGAGGAP</sequence>
<accession>E3GXC6</accession>
<dbReference type="OrthoDB" id="71550at2157"/>
<evidence type="ECO:0000313" key="4">
    <source>
        <dbReference type="Proteomes" id="UP000002315"/>
    </source>
</evidence>
<evidence type="ECO:0000259" key="2">
    <source>
        <dbReference type="Pfam" id="PF03413"/>
    </source>
</evidence>
<dbReference type="HOGENOM" id="CLU_143945_0_0_2"/>
<protein>
    <submittedName>
        <fullName evidence="3">Propeptide PepSY amd peptidase M4</fullName>
    </submittedName>
</protein>
<proteinExistence type="predicted"/>
<dbReference type="AlphaFoldDB" id="E3GXC6"/>
<feature type="domain" description="PepSY" evidence="2">
    <location>
        <begin position="64"/>
        <end position="123"/>
    </location>
</feature>
<dbReference type="STRING" id="523846.Mfer_0155"/>
<dbReference type="KEGG" id="mfv:Mfer_0155"/>
<dbReference type="EMBL" id="CP002278">
    <property type="protein sequence ID" value="ADP76958.1"/>
    <property type="molecule type" value="Genomic_DNA"/>
</dbReference>
<dbReference type="Gene3D" id="3.10.450.40">
    <property type="match status" value="1"/>
</dbReference>